<evidence type="ECO:0000256" key="2">
    <source>
        <dbReference type="ARBA" id="ARBA00022723"/>
    </source>
</evidence>
<dbReference type="Proteomes" id="UP000051952">
    <property type="component" value="Unassembled WGS sequence"/>
</dbReference>
<accession>A0A0S4IQS7</accession>
<evidence type="ECO:0000259" key="8">
    <source>
        <dbReference type="PROSITE" id="PS51471"/>
    </source>
</evidence>
<dbReference type="PANTHER" id="PTHR12907">
    <property type="entry name" value="EGL NINE HOMOLOG-RELATED"/>
    <property type="match status" value="1"/>
</dbReference>
<feature type="region of interest" description="Disordered" evidence="7">
    <location>
        <begin position="1"/>
        <end position="35"/>
    </location>
</feature>
<evidence type="ECO:0000256" key="5">
    <source>
        <dbReference type="ARBA" id="ARBA00023002"/>
    </source>
</evidence>
<evidence type="ECO:0000256" key="1">
    <source>
        <dbReference type="ARBA" id="ARBA00001961"/>
    </source>
</evidence>
<evidence type="ECO:0000256" key="6">
    <source>
        <dbReference type="ARBA" id="ARBA00023004"/>
    </source>
</evidence>
<dbReference type="GO" id="GO:0031418">
    <property type="term" value="F:L-ascorbic acid binding"/>
    <property type="evidence" value="ECO:0007669"/>
    <property type="project" value="UniProtKB-KW"/>
</dbReference>
<dbReference type="SMART" id="SM00702">
    <property type="entry name" value="P4Hc"/>
    <property type="match status" value="1"/>
</dbReference>
<evidence type="ECO:0000256" key="4">
    <source>
        <dbReference type="ARBA" id="ARBA00022964"/>
    </source>
</evidence>
<organism evidence="9 10">
    <name type="scientific">Bodo saltans</name>
    <name type="common">Flagellated protozoan</name>
    <dbReference type="NCBI Taxonomy" id="75058"/>
    <lineage>
        <taxon>Eukaryota</taxon>
        <taxon>Discoba</taxon>
        <taxon>Euglenozoa</taxon>
        <taxon>Kinetoplastea</taxon>
        <taxon>Metakinetoplastina</taxon>
        <taxon>Eubodonida</taxon>
        <taxon>Bodonidae</taxon>
        <taxon>Bodo</taxon>
    </lineage>
</organism>
<dbReference type="GO" id="GO:0071456">
    <property type="term" value="P:cellular response to hypoxia"/>
    <property type="evidence" value="ECO:0007669"/>
    <property type="project" value="TreeGrafter"/>
</dbReference>
<proteinExistence type="predicted"/>
<evidence type="ECO:0000256" key="7">
    <source>
        <dbReference type="SAM" id="MobiDB-lite"/>
    </source>
</evidence>
<evidence type="ECO:0000313" key="9">
    <source>
        <dbReference type="EMBL" id="CUF98058.1"/>
    </source>
</evidence>
<dbReference type="PROSITE" id="PS51471">
    <property type="entry name" value="FE2OG_OXY"/>
    <property type="match status" value="1"/>
</dbReference>
<comment type="cofactor">
    <cofactor evidence="1">
        <name>L-ascorbate</name>
        <dbReference type="ChEBI" id="CHEBI:38290"/>
    </cofactor>
</comment>
<evidence type="ECO:0000256" key="3">
    <source>
        <dbReference type="ARBA" id="ARBA00022896"/>
    </source>
</evidence>
<dbReference type="Pfam" id="PF13640">
    <property type="entry name" value="2OG-FeII_Oxy_3"/>
    <property type="match status" value="1"/>
</dbReference>
<dbReference type="Gene3D" id="2.60.120.620">
    <property type="entry name" value="q2cbj1_9rhob like domain"/>
    <property type="match status" value="1"/>
</dbReference>
<dbReference type="GO" id="GO:0008198">
    <property type="term" value="F:ferrous iron binding"/>
    <property type="evidence" value="ECO:0007669"/>
    <property type="project" value="TreeGrafter"/>
</dbReference>
<dbReference type="GO" id="GO:0031543">
    <property type="term" value="F:peptidyl-proline dioxygenase activity"/>
    <property type="evidence" value="ECO:0007669"/>
    <property type="project" value="TreeGrafter"/>
</dbReference>
<keyword evidence="10" id="KW-1185">Reference proteome</keyword>
<dbReference type="OrthoDB" id="76265at2759"/>
<dbReference type="InterPro" id="IPR006620">
    <property type="entry name" value="Pro_4_hyd_alph"/>
</dbReference>
<dbReference type="AlphaFoldDB" id="A0A0S4IQS7"/>
<dbReference type="VEuPathDB" id="TriTrypDB:BSAL_68390"/>
<dbReference type="InterPro" id="IPR044862">
    <property type="entry name" value="Pro_4_hyd_alph_FE2OG_OXY"/>
</dbReference>
<keyword evidence="3" id="KW-0847">Vitamin C</keyword>
<reference evidence="10" key="1">
    <citation type="submission" date="2015-09" db="EMBL/GenBank/DDBJ databases">
        <authorList>
            <consortium name="Pathogen Informatics"/>
        </authorList>
    </citation>
    <scope>NUCLEOTIDE SEQUENCE [LARGE SCALE GENOMIC DNA]</scope>
    <source>
        <strain evidence="10">Lake Konstanz</strain>
    </source>
</reference>
<feature type="domain" description="Fe2OG dioxygenase" evidence="8">
    <location>
        <begin position="178"/>
        <end position="280"/>
    </location>
</feature>
<keyword evidence="4" id="KW-0223">Dioxygenase</keyword>
<gene>
    <name evidence="9" type="ORF">BSAL_68390</name>
</gene>
<name>A0A0S4IQS7_BODSA</name>
<protein>
    <submittedName>
        <fullName evidence="9">2OG-Fe(II) oxygenase, putative</fullName>
    </submittedName>
</protein>
<keyword evidence="5" id="KW-0560">Oxidoreductase</keyword>
<dbReference type="InterPro" id="IPR051559">
    <property type="entry name" value="HIF_prolyl_hydroxylases"/>
</dbReference>
<feature type="compositionally biased region" description="Polar residues" evidence="7">
    <location>
        <begin position="13"/>
        <end position="35"/>
    </location>
</feature>
<dbReference type="PANTHER" id="PTHR12907:SF26">
    <property type="entry name" value="HIF PROLYL HYDROXYLASE, ISOFORM C"/>
    <property type="match status" value="1"/>
</dbReference>
<keyword evidence="6" id="KW-0408">Iron</keyword>
<evidence type="ECO:0000313" key="10">
    <source>
        <dbReference type="Proteomes" id="UP000051952"/>
    </source>
</evidence>
<dbReference type="EMBL" id="CYKH01000472">
    <property type="protein sequence ID" value="CUF98058.1"/>
    <property type="molecule type" value="Genomic_DNA"/>
</dbReference>
<sequence length="289" mass="32697">MSNANAPLPSQDAKPSSSTSLTASTENSVSENAAENQLSKIAGDDYYNIKPRQVLKFFKPTTPDPWDGNAPQALMIFESLIANNYAILDNFIDPEEGRLLRNEIQQLYRDGRMVDGKIGKNAAGTDGDVRPDMRTDKMVWMEGSEPFVGKYLKRHILRADILAQKINLLLESMGHKDAWEGCSRCKIMATCYPEGGKRYVAHYDNPNRNGRKLTIILYLNEWWKEGDGGVLRAKTNGVQLDVAPLFNRLFAFWSDRRVPHEVLPTAAKRDRFAITIWYMDDAEKRLGPL</sequence>
<keyword evidence="2" id="KW-0479">Metal-binding</keyword>
<dbReference type="InterPro" id="IPR005123">
    <property type="entry name" value="Oxoglu/Fe-dep_dioxygenase_dom"/>
</dbReference>